<dbReference type="eggNOG" id="KOG3980">
    <property type="taxonomic scope" value="Eukaryota"/>
</dbReference>
<dbReference type="Pfam" id="PF01137">
    <property type="entry name" value="RTC"/>
    <property type="match status" value="1"/>
</dbReference>
<dbReference type="SUPFAM" id="SSF55205">
    <property type="entry name" value="EPT/RTPC-like"/>
    <property type="match status" value="1"/>
</dbReference>
<dbReference type="AlphaFoldDB" id="W7ANT1"/>
<evidence type="ECO:0000313" key="7">
    <source>
        <dbReference type="Proteomes" id="UP000515268"/>
    </source>
</evidence>
<accession>W7ANT1</accession>
<dbReference type="Pfam" id="PF05189">
    <property type="entry name" value="RTC_insert"/>
    <property type="match status" value="1"/>
</dbReference>
<dbReference type="EMBL" id="LR865418">
    <property type="protein sequence ID" value="CAD2111869.1"/>
    <property type="molecule type" value="Genomic_DNA"/>
</dbReference>
<dbReference type="InterPro" id="IPR013791">
    <property type="entry name" value="RNA3'-term_phos_cycl_insert"/>
</dbReference>
<dbReference type="InterPro" id="IPR037136">
    <property type="entry name" value="RNA3'_phos_cyclase_dom_sf"/>
</dbReference>
<name>W7ANT1_PLAVN</name>
<dbReference type="GO" id="GO:0005730">
    <property type="term" value="C:nucleolus"/>
    <property type="evidence" value="ECO:0007669"/>
    <property type="project" value="TreeGrafter"/>
</dbReference>
<feature type="region of interest" description="Disordered" evidence="1">
    <location>
        <begin position="303"/>
        <end position="470"/>
    </location>
</feature>
<dbReference type="InterPro" id="IPR023797">
    <property type="entry name" value="RNA3'_phos_cyclase_dom"/>
</dbReference>
<dbReference type="GO" id="GO:0004521">
    <property type="term" value="F:RNA endonuclease activity"/>
    <property type="evidence" value="ECO:0007669"/>
    <property type="project" value="TreeGrafter"/>
</dbReference>
<protein>
    <submittedName>
        <fullName evidence="4 5">RNA 3'-terminal phosphate cyclase</fullName>
    </submittedName>
</protein>
<dbReference type="EMBL" id="KI965405">
    <property type="protein sequence ID" value="EUD70424.1"/>
    <property type="molecule type" value="Genomic_DNA"/>
</dbReference>
<evidence type="ECO:0000256" key="1">
    <source>
        <dbReference type="SAM" id="MobiDB-lite"/>
    </source>
</evidence>
<dbReference type="InterPro" id="IPR013792">
    <property type="entry name" value="RNA3'P_cycl/enolpyr_Trfase_a/b"/>
</dbReference>
<organism evidence="5 6">
    <name type="scientific">Plasmodium vinckei petteri</name>
    <dbReference type="NCBI Taxonomy" id="138298"/>
    <lineage>
        <taxon>Eukaryota</taxon>
        <taxon>Sar</taxon>
        <taxon>Alveolata</taxon>
        <taxon>Apicomplexa</taxon>
        <taxon>Aconoidasida</taxon>
        <taxon>Haemosporida</taxon>
        <taxon>Plasmodiidae</taxon>
        <taxon>Plasmodium</taxon>
        <taxon>Plasmodium (Vinckeia)</taxon>
    </lineage>
</organism>
<feature type="compositionally biased region" description="Acidic residues" evidence="1">
    <location>
        <begin position="399"/>
        <end position="444"/>
    </location>
</feature>
<keyword evidence="7" id="KW-1185">Reference proteome</keyword>
<evidence type="ECO:0000313" key="5">
    <source>
        <dbReference type="EMBL" id="EUD70424.1"/>
    </source>
</evidence>
<proteinExistence type="predicted"/>
<dbReference type="OrthoDB" id="1911237at2759"/>
<feature type="domain" description="RNA 3'-terminal phosphate cyclase insert" evidence="3">
    <location>
        <begin position="203"/>
        <end position="282"/>
    </location>
</feature>
<sequence>MEFYGSNYFRFRLALSLISGKAITIKNIRKKNSHKKINKDDEIDDNEINEGLQEYEAKILKLIDKLCDDTTIKINEYGDELYFKPGFLIGNVNDEVRISDLNNTFHCGNERSISYFLEFLIMIVPFFKNPVKLLLKGITDDQIDRTVYTCKIVCENFFKTFLNVNNDFLNITILKRGTKLDATGEVSFFMNNLKMINSFDMHDAGLVKRITGTIVCNQISMIFRNKIVNCAKKNLHNFTPYVSIEVEKEKKNSYPNKNNSQNNFMSLSLFAQTKNKCIYGTDLYVDKFMLQHVKDMLASRTDDSLPMELGGHKWDEGEMGENEDEEDDTEEDDEEEEGEKIDDSNGDEEEDDEDEGEDEEEEEDDKEEEEEEDDKEDEEEEDDKESEVEKEEVEKIDGNDDEEDDEDEDDDEDEAEEERAEKIDDNDDEEEGEEDSENEGEENEINLGNKTKHQLNNRGSYPLSDESNEMNNISNIDASKEEPKTLHDADIYERLGFFISLKLMNEIKGLSSIDSSYQWLPLLYMALANDTAVSKISLSALKPYSIVLIRLLRDFFSVVFDIKKVEKSQIEYSYLIKCVGIGYRNFSKKTF</sequence>
<dbReference type="Proteomes" id="UP000515268">
    <property type="component" value="Chromosome PVPCR_13"/>
</dbReference>
<reference evidence="4 7" key="2">
    <citation type="submission" date="2020-08" db="EMBL/GenBank/DDBJ databases">
        <authorList>
            <person name="Ramaprasad A."/>
        </authorList>
    </citation>
    <scope>NUCLEOTIDE SEQUENCE [LARGE SCALE GENOMIC DNA]</scope>
</reference>
<feature type="compositionally biased region" description="Acidic residues" evidence="1">
    <location>
        <begin position="317"/>
        <end position="391"/>
    </location>
</feature>
<gene>
    <name evidence="4" type="ORF">PVPCR_1304000</name>
    <name evidence="5" type="ORF">YYG_04393</name>
</gene>
<feature type="domain" description="RNA 3'-terminal phosphate cyclase" evidence="2">
    <location>
        <begin position="2"/>
        <end position="562"/>
    </location>
</feature>
<reference evidence="5 6" key="1">
    <citation type="submission" date="2013-02" db="EMBL/GenBank/DDBJ databases">
        <title>The Genome Sequence of Plasmodium vinckei petteri CR.</title>
        <authorList>
            <consortium name="The Broad Institute Genome Sequencing Platform"/>
            <consortium name="The Broad Institute Genome Sequencing Center for Infectious Disease"/>
            <person name="Neafsey D."/>
            <person name="Cheeseman I."/>
            <person name="Volkman S."/>
            <person name="Adams J."/>
            <person name="Walker B."/>
            <person name="Young S.K."/>
            <person name="Zeng Q."/>
            <person name="Gargeya S."/>
            <person name="Fitzgerald M."/>
            <person name="Haas B."/>
            <person name="Abouelleil A."/>
            <person name="Alvarado L."/>
            <person name="Arachchi H.M."/>
            <person name="Berlin A.M."/>
            <person name="Chapman S.B."/>
            <person name="Dewar J."/>
            <person name="Goldberg J."/>
            <person name="Griggs A."/>
            <person name="Gujja S."/>
            <person name="Hansen M."/>
            <person name="Howarth C."/>
            <person name="Imamovic A."/>
            <person name="Larimer J."/>
            <person name="McCowan C."/>
            <person name="Murphy C."/>
            <person name="Neiman D."/>
            <person name="Pearson M."/>
            <person name="Priest M."/>
            <person name="Roberts A."/>
            <person name="Saif S."/>
            <person name="Shea T."/>
            <person name="Sisk P."/>
            <person name="Sykes S."/>
            <person name="Wortman J."/>
            <person name="Nusbaum C."/>
            <person name="Birren B."/>
        </authorList>
    </citation>
    <scope>NUCLEOTIDE SEQUENCE [LARGE SCALE GENOMIC DNA]</scope>
    <source>
        <strain evidence="5 6">CR</strain>
    </source>
</reference>
<evidence type="ECO:0000313" key="4">
    <source>
        <dbReference type="EMBL" id="CAD2111869.1"/>
    </source>
</evidence>
<dbReference type="PANTHER" id="PTHR11096:SF1">
    <property type="entry name" value="RNA 3'-TERMINAL PHOSPHATE CYCLASE-LIKE PROTEIN"/>
    <property type="match status" value="1"/>
</dbReference>
<dbReference type="GO" id="GO:0000479">
    <property type="term" value="P:endonucleolytic cleavage of tricistronic rRNA transcript (SSU-rRNA, 5.8S rRNA, LSU-rRNA)"/>
    <property type="evidence" value="ECO:0007669"/>
    <property type="project" value="TreeGrafter"/>
</dbReference>
<evidence type="ECO:0000313" key="6">
    <source>
        <dbReference type="Proteomes" id="UP000030659"/>
    </source>
</evidence>
<dbReference type="PANTHER" id="PTHR11096">
    <property type="entry name" value="RNA 3' TERMINAL PHOSPHATE CYCLASE"/>
    <property type="match status" value="1"/>
</dbReference>
<dbReference type="Proteomes" id="UP000030659">
    <property type="component" value="Unassembled WGS sequence"/>
</dbReference>
<dbReference type="VEuPathDB" id="PlasmoDB:PVPCR_1304000"/>
<evidence type="ECO:0000259" key="3">
    <source>
        <dbReference type="Pfam" id="PF05189"/>
    </source>
</evidence>
<evidence type="ECO:0000259" key="2">
    <source>
        <dbReference type="Pfam" id="PF01137"/>
    </source>
</evidence>
<dbReference type="Gene3D" id="3.65.10.20">
    <property type="entry name" value="RNA 3'-terminal phosphate cyclase domain"/>
    <property type="match status" value="2"/>
</dbReference>
<dbReference type="InterPro" id="IPR000228">
    <property type="entry name" value="RNA3'_term_phos_cyc"/>
</dbReference>